<evidence type="ECO:0000313" key="2">
    <source>
        <dbReference type="Proteomes" id="UP000034539"/>
    </source>
</evidence>
<dbReference type="AlphaFoldDB" id="A0A0G0SB25"/>
<gene>
    <name evidence="1" type="ORF">UT63_C0056G0004</name>
</gene>
<accession>A0A0G0SB25</accession>
<organism evidence="1 2">
    <name type="scientific">Candidatus Gottesmanbacteria bacterium GW2011_GWC2_39_8</name>
    <dbReference type="NCBI Taxonomy" id="1618450"/>
    <lineage>
        <taxon>Bacteria</taxon>
        <taxon>Candidatus Gottesmaniibacteriota</taxon>
    </lineage>
</organism>
<protein>
    <submittedName>
        <fullName evidence="1">Uncharacterized protein</fullName>
    </submittedName>
</protein>
<comment type="caution">
    <text evidence="1">The sequence shown here is derived from an EMBL/GenBank/DDBJ whole genome shotgun (WGS) entry which is preliminary data.</text>
</comment>
<evidence type="ECO:0000313" key="1">
    <source>
        <dbReference type="EMBL" id="KKR31940.1"/>
    </source>
</evidence>
<name>A0A0G0SB25_9BACT</name>
<dbReference type="EMBL" id="LBXN01000056">
    <property type="protein sequence ID" value="KKR31940.1"/>
    <property type="molecule type" value="Genomic_DNA"/>
</dbReference>
<sequence length="123" mass="13873">MRRADVATIISVRSHVPSVQRDLIDKKAPVTSVARSPLAVAEEIVFQAKRRGFSTIHPDGSSRSVRPNAVGFSNVREDMLSRFIIENKFAERIAAGRACFSRPPHRVLFQGRYDRGRVNFIPR</sequence>
<reference evidence="1 2" key="1">
    <citation type="journal article" date="2015" name="Nature">
        <title>rRNA introns, odd ribosomes, and small enigmatic genomes across a large radiation of phyla.</title>
        <authorList>
            <person name="Brown C.T."/>
            <person name="Hug L.A."/>
            <person name="Thomas B.C."/>
            <person name="Sharon I."/>
            <person name="Castelle C.J."/>
            <person name="Singh A."/>
            <person name="Wilkins M.J."/>
            <person name="Williams K.H."/>
            <person name="Banfield J.F."/>
        </authorList>
    </citation>
    <scope>NUCLEOTIDE SEQUENCE [LARGE SCALE GENOMIC DNA]</scope>
</reference>
<proteinExistence type="predicted"/>
<dbReference type="Proteomes" id="UP000034539">
    <property type="component" value="Unassembled WGS sequence"/>
</dbReference>